<dbReference type="PROSITE" id="PS50835">
    <property type="entry name" value="IG_LIKE"/>
    <property type="match status" value="1"/>
</dbReference>
<keyword evidence="6" id="KW-1185">Reference proteome</keyword>
<dbReference type="Proteomes" id="UP001152320">
    <property type="component" value="Chromosome 16"/>
</dbReference>
<sequence length="482" mass="54141">MMDLPLKMLLASLITATIATVCKGQREFFSLIPDKFSSVATESQRLSLLFRCQYNGTEKVFISWAVNGEPISNVTDVFSEAYQENYRVAGNEVYSLIMGVRIPTEHHLFNFTCRVYEGDSFVTDSNVNPLYETRAGTLIVFNRPLQSDPACMMGLTTGSEDSYKQIIEVKCCVHQTTESLNVSLLQNLVVWYQNATKKSRDVSESKQQCFTTVIAEETLNDGKFECKLDSEAFSVKQKCAFASLKPVINLSQLHHSITNLTCHLDKGDVIGYIWSVDKPVDFSLSDDRKHFITRQLEKKVTVRCTVFTLDGYGSIKLQIIPAYPPESPTNPTVILLSCILAVIIAVLMVVIIAYLIVMRGICFCFRPPDRYTERDLRRLQEERESRAHFQTITQNRHPGEVVRLVPNGHRYLVATDDGEVPPVPGGNAQFSSHLLDYADLDHGSTPSDDVEDAPAVPQRPETSKVEYADILKPPTTSLRDMS</sequence>
<feature type="chain" id="PRO_5040433597" description="Ig-like domain-containing protein" evidence="3">
    <location>
        <begin position="25"/>
        <end position="482"/>
    </location>
</feature>
<evidence type="ECO:0000256" key="1">
    <source>
        <dbReference type="SAM" id="MobiDB-lite"/>
    </source>
</evidence>
<evidence type="ECO:0000313" key="5">
    <source>
        <dbReference type="EMBL" id="KAJ8027279.1"/>
    </source>
</evidence>
<protein>
    <recommendedName>
        <fullName evidence="4">Ig-like domain-containing protein</fullName>
    </recommendedName>
</protein>
<dbReference type="OrthoDB" id="10471426at2759"/>
<reference evidence="5" key="1">
    <citation type="submission" date="2021-10" db="EMBL/GenBank/DDBJ databases">
        <title>Tropical sea cucumber genome reveals ecological adaptation and Cuvierian tubules defense mechanism.</title>
        <authorList>
            <person name="Chen T."/>
        </authorList>
    </citation>
    <scope>NUCLEOTIDE SEQUENCE</scope>
    <source>
        <strain evidence="5">Nanhai2018</strain>
        <tissue evidence="5">Muscle</tissue>
    </source>
</reference>
<proteinExistence type="predicted"/>
<keyword evidence="2" id="KW-1133">Transmembrane helix</keyword>
<dbReference type="InterPro" id="IPR007110">
    <property type="entry name" value="Ig-like_dom"/>
</dbReference>
<evidence type="ECO:0000256" key="2">
    <source>
        <dbReference type="SAM" id="Phobius"/>
    </source>
</evidence>
<dbReference type="EMBL" id="JAIZAY010000016">
    <property type="protein sequence ID" value="KAJ8027279.1"/>
    <property type="molecule type" value="Genomic_DNA"/>
</dbReference>
<feature type="domain" description="Ig-like" evidence="4">
    <location>
        <begin position="33"/>
        <end position="128"/>
    </location>
</feature>
<keyword evidence="2" id="KW-0812">Transmembrane</keyword>
<feature type="region of interest" description="Disordered" evidence="1">
    <location>
        <begin position="441"/>
        <end position="482"/>
    </location>
</feature>
<evidence type="ECO:0000313" key="6">
    <source>
        <dbReference type="Proteomes" id="UP001152320"/>
    </source>
</evidence>
<evidence type="ECO:0000256" key="3">
    <source>
        <dbReference type="SAM" id="SignalP"/>
    </source>
</evidence>
<keyword evidence="3" id="KW-0732">Signal</keyword>
<keyword evidence="2" id="KW-0472">Membrane</keyword>
<comment type="caution">
    <text evidence="5">The sequence shown here is derived from an EMBL/GenBank/DDBJ whole genome shotgun (WGS) entry which is preliminary data.</text>
</comment>
<feature type="signal peptide" evidence="3">
    <location>
        <begin position="1"/>
        <end position="24"/>
    </location>
</feature>
<feature type="transmembrane region" description="Helical" evidence="2">
    <location>
        <begin position="333"/>
        <end position="357"/>
    </location>
</feature>
<accession>A0A9Q1BIL7</accession>
<gene>
    <name evidence="5" type="ORF">HOLleu_32383</name>
</gene>
<dbReference type="AlphaFoldDB" id="A0A9Q1BIL7"/>
<organism evidence="5 6">
    <name type="scientific">Holothuria leucospilota</name>
    <name type="common">Black long sea cucumber</name>
    <name type="synonym">Mertensiothuria leucospilota</name>
    <dbReference type="NCBI Taxonomy" id="206669"/>
    <lineage>
        <taxon>Eukaryota</taxon>
        <taxon>Metazoa</taxon>
        <taxon>Echinodermata</taxon>
        <taxon>Eleutherozoa</taxon>
        <taxon>Echinozoa</taxon>
        <taxon>Holothuroidea</taxon>
        <taxon>Aspidochirotacea</taxon>
        <taxon>Aspidochirotida</taxon>
        <taxon>Holothuriidae</taxon>
        <taxon>Holothuria</taxon>
    </lineage>
</organism>
<name>A0A9Q1BIL7_HOLLE</name>
<evidence type="ECO:0000259" key="4">
    <source>
        <dbReference type="PROSITE" id="PS50835"/>
    </source>
</evidence>